<sequence length="34" mass="3860">MSSHTHTHTHPPTLAHTAGHSYPLWELRSPVPYI</sequence>
<accession>A0A0E9VC24</accession>
<dbReference type="EMBL" id="GBXM01032965">
    <property type="protein sequence ID" value="JAH75612.1"/>
    <property type="molecule type" value="Transcribed_RNA"/>
</dbReference>
<reference evidence="1" key="1">
    <citation type="submission" date="2014-11" db="EMBL/GenBank/DDBJ databases">
        <authorList>
            <person name="Amaro Gonzalez C."/>
        </authorList>
    </citation>
    <scope>NUCLEOTIDE SEQUENCE</scope>
</reference>
<organism evidence="1">
    <name type="scientific">Anguilla anguilla</name>
    <name type="common">European freshwater eel</name>
    <name type="synonym">Muraena anguilla</name>
    <dbReference type="NCBI Taxonomy" id="7936"/>
    <lineage>
        <taxon>Eukaryota</taxon>
        <taxon>Metazoa</taxon>
        <taxon>Chordata</taxon>
        <taxon>Craniata</taxon>
        <taxon>Vertebrata</taxon>
        <taxon>Euteleostomi</taxon>
        <taxon>Actinopterygii</taxon>
        <taxon>Neopterygii</taxon>
        <taxon>Teleostei</taxon>
        <taxon>Anguilliformes</taxon>
        <taxon>Anguillidae</taxon>
        <taxon>Anguilla</taxon>
    </lineage>
</organism>
<name>A0A0E9VC24_ANGAN</name>
<proteinExistence type="predicted"/>
<reference evidence="1" key="2">
    <citation type="journal article" date="2015" name="Fish Shellfish Immunol.">
        <title>Early steps in the European eel (Anguilla anguilla)-Vibrio vulnificus interaction in the gills: Role of the RtxA13 toxin.</title>
        <authorList>
            <person name="Callol A."/>
            <person name="Pajuelo D."/>
            <person name="Ebbesson L."/>
            <person name="Teles M."/>
            <person name="MacKenzie S."/>
            <person name="Amaro C."/>
        </authorList>
    </citation>
    <scope>NUCLEOTIDE SEQUENCE</scope>
</reference>
<evidence type="ECO:0000313" key="1">
    <source>
        <dbReference type="EMBL" id="JAH75612.1"/>
    </source>
</evidence>
<protein>
    <submittedName>
        <fullName evidence="1">Uncharacterized protein</fullName>
    </submittedName>
</protein>
<dbReference type="AlphaFoldDB" id="A0A0E9VC24"/>